<keyword evidence="1" id="KW-1133">Transmembrane helix</keyword>
<evidence type="ECO:0000259" key="2">
    <source>
        <dbReference type="PROSITE" id="PS51725"/>
    </source>
</evidence>
<evidence type="ECO:0000313" key="3">
    <source>
        <dbReference type="EMBL" id="SMG15997.1"/>
    </source>
</evidence>
<dbReference type="RefSeq" id="WP_085482859.1">
    <property type="nucleotide sequence ID" value="NZ_FXAY01000001.1"/>
</dbReference>
<accession>A0A1X7INJ9</accession>
<dbReference type="GO" id="GO:0004497">
    <property type="term" value="F:monooxygenase activity"/>
    <property type="evidence" value="ECO:0007669"/>
    <property type="project" value="UniProtKB-KW"/>
</dbReference>
<dbReference type="Pfam" id="PF03992">
    <property type="entry name" value="ABM"/>
    <property type="match status" value="1"/>
</dbReference>
<dbReference type="InterPro" id="IPR038762">
    <property type="entry name" value="ABM_predict"/>
</dbReference>
<gene>
    <name evidence="3" type="ORF">SAMN06296010_0653</name>
</gene>
<organism evidence="3 4">
    <name type="scientific">Agreia pratensis</name>
    <dbReference type="NCBI Taxonomy" id="150121"/>
    <lineage>
        <taxon>Bacteria</taxon>
        <taxon>Bacillati</taxon>
        <taxon>Actinomycetota</taxon>
        <taxon>Actinomycetes</taxon>
        <taxon>Micrococcales</taxon>
        <taxon>Microbacteriaceae</taxon>
        <taxon>Agreia</taxon>
    </lineage>
</organism>
<dbReference type="EMBL" id="FXAY01000001">
    <property type="protein sequence ID" value="SMG15997.1"/>
    <property type="molecule type" value="Genomic_DNA"/>
</dbReference>
<keyword evidence="1" id="KW-0812">Transmembrane</keyword>
<keyword evidence="3" id="KW-0560">Oxidoreductase</keyword>
<dbReference type="Proteomes" id="UP000193244">
    <property type="component" value="Unassembled WGS sequence"/>
</dbReference>
<proteinExistence type="predicted"/>
<keyword evidence="3" id="KW-0503">Monooxygenase</keyword>
<dbReference type="PANTHER" id="PTHR40057">
    <property type="entry name" value="SLR1162 PROTEIN"/>
    <property type="match status" value="1"/>
</dbReference>
<feature type="domain" description="ABM" evidence="2">
    <location>
        <begin position="20"/>
        <end position="111"/>
    </location>
</feature>
<dbReference type="STRING" id="150121.SAMN06296010_0653"/>
<feature type="transmembrane region" description="Helical" evidence="1">
    <location>
        <begin position="166"/>
        <end position="186"/>
    </location>
</feature>
<dbReference type="PANTHER" id="PTHR40057:SF1">
    <property type="entry name" value="SLR1162 PROTEIN"/>
    <property type="match status" value="1"/>
</dbReference>
<keyword evidence="1" id="KW-0472">Membrane</keyword>
<evidence type="ECO:0000256" key="1">
    <source>
        <dbReference type="SAM" id="Phobius"/>
    </source>
</evidence>
<dbReference type="Gene3D" id="3.30.70.100">
    <property type="match status" value="1"/>
</dbReference>
<dbReference type="InterPro" id="IPR011008">
    <property type="entry name" value="Dimeric_a/b-barrel"/>
</dbReference>
<feature type="transmembrane region" description="Helical" evidence="1">
    <location>
        <begin position="207"/>
        <end position="227"/>
    </location>
</feature>
<dbReference type="PROSITE" id="PS51725">
    <property type="entry name" value="ABM"/>
    <property type="match status" value="1"/>
</dbReference>
<keyword evidence="4" id="KW-1185">Reference proteome</keyword>
<dbReference type="InterPro" id="IPR007138">
    <property type="entry name" value="ABM_dom"/>
</dbReference>
<protein>
    <submittedName>
        <fullName evidence="3">Antibiotic biosynthesis monooxygenase (ABM) superfamily enzyme</fullName>
    </submittedName>
</protein>
<dbReference type="SUPFAM" id="SSF54909">
    <property type="entry name" value="Dimeric alpha+beta barrel"/>
    <property type="match status" value="1"/>
</dbReference>
<evidence type="ECO:0000313" key="4">
    <source>
        <dbReference type="Proteomes" id="UP000193244"/>
    </source>
</evidence>
<reference evidence="4" key="1">
    <citation type="submission" date="2017-04" db="EMBL/GenBank/DDBJ databases">
        <authorList>
            <person name="Varghese N."/>
            <person name="Submissions S."/>
        </authorList>
    </citation>
    <scope>NUCLEOTIDE SEQUENCE [LARGE SCALE GENOMIC DNA]</scope>
    <source>
        <strain evidence="4">VKM Ac-2510</strain>
    </source>
</reference>
<feature type="transmembrane region" description="Helical" evidence="1">
    <location>
        <begin position="136"/>
        <end position="154"/>
    </location>
</feature>
<sequence length="233" mass="25958">MNHEPVAVYRDEAVAGSSGFSAIVTAEVPAGLDDEYIAWQNTISATEATFEGFLGHRVQRPVAGARHEWVVVVSFDTEAHLSAWLASSERAALLAEGERFNRQLEVTKTSFGFDFWSQRPDAVGSAPKAPVGKQNLLVLMALYPIVFLWGYFVSTPLFDGPGEIPFWLSLFVGNLVSTQLLGWWVMPWVFRRFDWWLKPRQGVRVQVTGFVILAVIYGSSMALYAWLLSLVAA</sequence>
<name>A0A1X7INJ9_9MICO</name>
<dbReference type="AlphaFoldDB" id="A0A1X7INJ9"/>